<proteinExistence type="predicted"/>
<dbReference type="AlphaFoldDB" id="A0A1J5HJS7"/>
<dbReference type="EMBL" id="MNZM01000026">
    <property type="protein sequence ID" value="OIP85517.1"/>
    <property type="molecule type" value="Genomic_DNA"/>
</dbReference>
<evidence type="ECO:0000313" key="2">
    <source>
        <dbReference type="Proteomes" id="UP000183758"/>
    </source>
</evidence>
<sequence length="268" mass="30398">MIYQGYAVKRELKRQPYFLPPQEKKGLDAAQFIYQQLNRCLEPPIINTTTELRRWIKMKYVVGKMPQIGKQFDYGNCAGHLLVNDDFGPNIPRYLFAFIKTDPKTFDPEGIMPALKQSDDGLVKLTVYVARVKQGRINWEDSEPLPDSNVEAIEGSISTTVSPECRGIMVSQVERLGSRETTTSLMGYRDSGYGLCAMNTTRGTKDFCLVGEVAVNILPQNQQGEQLYVVERRGIMTLSTPDIYQAVYGITNGKPVNRLWRENSNKIR</sequence>
<gene>
    <name evidence="1" type="ORF">AUK04_01140</name>
</gene>
<organism evidence="1 2">
    <name type="scientific">Candidatus Roizmanbacteria bacterium CG2_30_33_16</name>
    <dbReference type="NCBI Taxonomy" id="1805340"/>
    <lineage>
        <taxon>Bacteria</taxon>
        <taxon>Candidatus Roizmaniibacteriota</taxon>
    </lineage>
</organism>
<protein>
    <submittedName>
        <fullName evidence="1">Uncharacterized protein</fullName>
    </submittedName>
</protein>
<evidence type="ECO:0000313" key="1">
    <source>
        <dbReference type="EMBL" id="OIP85517.1"/>
    </source>
</evidence>
<comment type="caution">
    <text evidence="1">The sequence shown here is derived from an EMBL/GenBank/DDBJ whole genome shotgun (WGS) entry which is preliminary data.</text>
</comment>
<reference evidence="1 2" key="1">
    <citation type="journal article" date="2016" name="Environ. Microbiol.">
        <title>Genomic resolution of a cold subsurface aquifer community provides metabolic insights for novel microbes adapted to high CO concentrations.</title>
        <authorList>
            <person name="Probst A.J."/>
            <person name="Castelle C.J."/>
            <person name="Singh A."/>
            <person name="Brown C.T."/>
            <person name="Anantharaman K."/>
            <person name="Sharon I."/>
            <person name="Hug L.A."/>
            <person name="Burstein D."/>
            <person name="Emerson J.B."/>
            <person name="Thomas B.C."/>
            <person name="Banfield J.F."/>
        </authorList>
    </citation>
    <scope>NUCLEOTIDE SEQUENCE [LARGE SCALE GENOMIC DNA]</scope>
    <source>
        <strain evidence="1">CG2_30_33_16</strain>
    </source>
</reference>
<dbReference type="Proteomes" id="UP000183758">
    <property type="component" value="Unassembled WGS sequence"/>
</dbReference>
<name>A0A1J5HJS7_9BACT</name>
<accession>A0A1J5HJS7</accession>